<accession>A0A8S5SJD2</accession>
<reference evidence="2" key="1">
    <citation type="journal article" date="2021" name="Proc. Natl. Acad. Sci. U.S.A.">
        <title>A Catalog of Tens of Thousands of Viruses from Human Metagenomes Reveals Hidden Associations with Chronic Diseases.</title>
        <authorList>
            <person name="Tisza M.J."/>
            <person name="Buck C.B."/>
        </authorList>
    </citation>
    <scope>NUCLEOTIDE SEQUENCE</scope>
    <source>
        <strain evidence="2">CtFPV4</strain>
    </source>
</reference>
<proteinExistence type="predicted"/>
<protein>
    <submittedName>
        <fullName evidence="2">Tail protein</fullName>
    </submittedName>
</protein>
<organism evidence="2">
    <name type="scientific">Siphoviridae sp. ctFPV4</name>
    <dbReference type="NCBI Taxonomy" id="2827819"/>
    <lineage>
        <taxon>Viruses</taxon>
        <taxon>Duplodnaviria</taxon>
        <taxon>Heunggongvirae</taxon>
        <taxon>Uroviricota</taxon>
        <taxon>Caudoviricetes</taxon>
    </lineage>
</organism>
<feature type="domain" description="Tail spike" evidence="1">
    <location>
        <begin position="92"/>
        <end position="323"/>
    </location>
</feature>
<evidence type="ECO:0000259" key="1">
    <source>
        <dbReference type="Pfam" id="PF06605"/>
    </source>
</evidence>
<dbReference type="EMBL" id="BK032609">
    <property type="protein sequence ID" value="DAF51070.1"/>
    <property type="molecule type" value="Genomic_DNA"/>
</dbReference>
<dbReference type="Pfam" id="PF06605">
    <property type="entry name" value="Prophage_tail"/>
    <property type="match status" value="1"/>
</dbReference>
<dbReference type="InterPro" id="IPR007119">
    <property type="entry name" value="Phage_tail_spike_N"/>
</dbReference>
<sequence>MLTLYSGGKGYPIQNDDYYIREIPGGLNEVIFNISIWDELYPLLTEEANIREGEGQLYLIKQIDGGAQAAKVVCQLDLDEWRSEMLLNYTNGSATVNQTISGILPNGWTIQDRALLNIRRTIEGNYTPFEVVQACQETYGVQVQFDNKTKAITLFFAENEKPLGAFATRDLNLKEINYKGKSTNFATRLYAYGKDGLSFASINDGKPYVDDNTYSSRVICAYWKDERYEVAENLLEDAKKNLASMAVPQRSYDCNVIDLAATNPEMYGFQDFSMFSVITLIDDSKNARINHQVVERWNYPYYPEKNKVILSTVVPKIQSQIVQVQQQINNPNSNFQQIQQSKIDNATNWLTGADGYVIAVKDDNGTWKEILFLDTPSAETAKNVLRINTNGIGFSTNGVNGPYRNAWTIDGSLVADFITTGTLNAALAKIINIDATNINTGTLNADLIKAGNIKSKNEISNFDLSTGIQTYRMATNLLDGYDVEMYLWANSIKFRAINQTTGESYELASIYASLPNSGSNQKLAGSVEANSIWIRTPTYAKGITGVYGDVRADFDSVDTIVFNGKTISWTYSNELGKYVLTGA</sequence>
<evidence type="ECO:0000313" key="2">
    <source>
        <dbReference type="EMBL" id="DAF51070.1"/>
    </source>
</evidence>
<dbReference type="NCBIfam" id="TIGR01665">
    <property type="entry name" value="put_anti_recept"/>
    <property type="match status" value="1"/>
</dbReference>
<name>A0A8S5SJD2_9CAUD</name>
<dbReference type="InterPro" id="IPR010572">
    <property type="entry name" value="Tail_dom"/>
</dbReference>